<evidence type="ECO:0000256" key="7">
    <source>
        <dbReference type="ARBA" id="ARBA00022741"/>
    </source>
</evidence>
<dbReference type="PROSITE" id="PS50894">
    <property type="entry name" value="HPT"/>
    <property type="match status" value="1"/>
</dbReference>
<dbReference type="InterPro" id="IPR003594">
    <property type="entry name" value="HATPase_dom"/>
</dbReference>
<evidence type="ECO:0000256" key="6">
    <source>
        <dbReference type="ARBA" id="ARBA00022692"/>
    </source>
</evidence>
<dbReference type="Proteomes" id="UP001250656">
    <property type="component" value="Unassembled WGS sequence"/>
</dbReference>
<dbReference type="CDD" id="cd16922">
    <property type="entry name" value="HATPase_EvgS-ArcB-TorS-like"/>
    <property type="match status" value="1"/>
</dbReference>
<dbReference type="PANTHER" id="PTHR45339">
    <property type="entry name" value="HYBRID SIGNAL TRANSDUCTION HISTIDINE KINASE J"/>
    <property type="match status" value="1"/>
</dbReference>
<dbReference type="PRINTS" id="PR00344">
    <property type="entry name" value="BCTRLSENSOR"/>
</dbReference>
<keyword evidence="14" id="KW-0175">Coiled coil</keyword>
<feature type="domain" description="Response regulatory" evidence="17">
    <location>
        <begin position="576"/>
        <end position="692"/>
    </location>
</feature>
<protein>
    <recommendedName>
        <fullName evidence="3">histidine kinase</fullName>
        <ecNumber evidence="3">2.7.13.3</ecNumber>
    </recommendedName>
</protein>
<dbReference type="Pfam" id="PF00072">
    <property type="entry name" value="Response_reg"/>
    <property type="match status" value="1"/>
</dbReference>
<keyword evidence="6 15" id="KW-0812">Transmembrane</keyword>
<dbReference type="SMART" id="SM00388">
    <property type="entry name" value="HisKA"/>
    <property type="match status" value="1"/>
</dbReference>
<keyword evidence="20" id="KW-1185">Reference proteome</keyword>
<keyword evidence="11 15" id="KW-0472">Membrane</keyword>
<dbReference type="SMART" id="SM00448">
    <property type="entry name" value="REC"/>
    <property type="match status" value="1"/>
</dbReference>
<dbReference type="InterPro" id="IPR008207">
    <property type="entry name" value="Sig_transdc_His_kin_Hpt_dom"/>
</dbReference>
<evidence type="ECO:0000256" key="15">
    <source>
        <dbReference type="SAM" id="Phobius"/>
    </source>
</evidence>
<evidence type="ECO:0000256" key="11">
    <source>
        <dbReference type="ARBA" id="ARBA00023136"/>
    </source>
</evidence>
<dbReference type="RefSeq" id="WP_314013910.1">
    <property type="nucleotide sequence ID" value="NZ_JAVTTP010000001.1"/>
</dbReference>
<dbReference type="EMBL" id="JAVTTP010000001">
    <property type="protein sequence ID" value="MDT7828543.1"/>
    <property type="molecule type" value="Genomic_DNA"/>
</dbReference>
<evidence type="ECO:0000256" key="5">
    <source>
        <dbReference type="ARBA" id="ARBA00022553"/>
    </source>
</evidence>
<evidence type="ECO:0000256" key="2">
    <source>
        <dbReference type="ARBA" id="ARBA00004651"/>
    </source>
</evidence>
<evidence type="ECO:0000256" key="4">
    <source>
        <dbReference type="ARBA" id="ARBA00022475"/>
    </source>
</evidence>
<evidence type="ECO:0000259" key="17">
    <source>
        <dbReference type="PROSITE" id="PS50110"/>
    </source>
</evidence>
<dbReference type="InterPro" id="IPR036097">
    <property type="entry name" value="HisK_dim/P_sf"/>
</dbReference>
<keyword evidence="4" id="KW-1003">Cell membrane</keyword>
<dbReference type="CDD" id="cd00156">
    <property type="entry name" value="REC"/>
    <property type="match status" value="1"/>
</dbReference>
<dbReference type="Gene3D" id="3.40.50.2300">
    <property type="match status" value="1"/>
</dbReference>
<evidence type="ECO:0000256" key="8">
    <source>
        <dbReference type="ARBA" id="ARBA00022840"/>
    </source>
</evidence>
<evidence type="ECO:0000256" key="12">
    <source>
        <dbReference type="PROSITE-ProRule" id="PRU00110"/>
    </source>
</evidence>
<evidence type="ECO:0000259" key="16">
    <source>
        <dbReference type="PROSITE" id="PS50109"/>
    </source>
</evidence>
<dbReference type="InterPro" id="IPR036890">
    <property type="entry name" value="HATPase_C_sf"/>
</dbReference>
<dbReference type="InterPro" id="IPR001789">
    <property type="entry name" value="Sig_transdc_resp-reg_receiver"/>
</dbReference>
<evidence type="ECO:0000256" key="3">
    <source>
        <dbReference type="ARBA" id="ARBA00012438"/>
    </source>
</evidence>
<evidence type="ECO:0000313" key="20">
    <source>
        <dbReference type="Proteomes" id="UP001250656"/>
    </source>
</evidence>
<evidence type="ECO:0000259" key="18">
    <source>
        <dbReference type="PROSITE" id="PS50894"/>
    </source>
</evidence>
<dbReference type="InterPro" id="IPR005467">
    <property type="entry name" value="His_kinase_dom"/>
</dbReference>
<dbReference type="InterPro" id="IPR011006">
    <property type="entry name" value="CheY-like_superfamily"/>
</dbReference>
<dbReference type="SUPFAM" id="SSF47226">
    <property type="entry name" value="Histidine-containing phosphotransfer domain, HPT domain"/>
    <property type="match status" value="1"/>
</dbReference>
<keyword evidence="7" id="KW-0547">Nucleotide-binding</keyword>
<evidence type="ECO:0000256" key="13">
    <source>
        <dbReference type="PROSITE-ProRule" id="PRU00169"/>
    </source>
</evidence>
<dbReference type="SMART" id="SM00387">
    <property type="entry name" value="HATPase_c"/>
    <property type="match status" value="1"/>
</dbReference>
<dbReference type="InterPro" id="IPR004358">
    <property type="entry name" value="Sig_transdc_His_kin-like_C"/>
</dbReference>
<feature type="transmembrane region" description="Helical" evidence="15">
    <location>
        <begin position="21"/>
        <end position="39"/>
    </location>
</feature>
<dbReference type="CDD" id="cd00082">
    <property type="entry name" value="HisKA"/>
    <property type="match status" value="1"/>
</dbReference>
<keyword evidence="5 13" id="KW-0597">Phosphoprotein</keyword>
<keyword evidence="9 15" id="KW-1133">Transmembrane helix</keyword>
<dbReference type="PROSITE" id="PS50109">
    <property type="entry name" value="HIS_KIN"/>
    <property type="match status" value="1"/>
</dbReference>
<proteinExistence type="predicted"/>
<feature type="modified residue" description="4-aspartylphosphate" evidence="13">
    <location>
        <position position="624"/>
    </location>
</feature>
<comment type="catalytic activity">
    <reaction evidence="1">
        <text>ATP + protein L-histidine = ADP + protein N-phospho-L-histidine.</text>
        <dbReference type="EC" id="2.7.13.3"/>
    </reaction>
</comment>
<feature type="domain" description="Histidine kinase" evidence="16">
    <location>
        <begin position="336"/>
        <end position="557"/>
    </location>
</feature>
<feature type="transmembrane region" description="Helical" evidence="15">
    <location>
        <begin position="283"/>
        <end position="303"/>
    </location>
</feature>
<dbReference type="Pfam" id="PF00512">
    <property type="entry name" value="HisKA"/>
    <property type="match status" value="1"/>
</dbReference>
<accession>A0ABU3L4Q0</accession>
<dbReference type="InterPro" id="IPR036641">
    <property type="entry name" value="HPT_dom_sf"/>
</dbReference>
<dbReference type="Gene3D" id="1.10.287.130">
    <property type="match status" value="1"/>
</dbReference>
<dbReference type="SUPFAM" id="SSF55874">
    <property type="entry name" value="ATPase domain of HSP90 chaperone/DNA topoisomerase II/histidine kinase"/>
    <property type="match status" value="1"/>
</dbReference>
<evidence type="ECO:0000256" key="10">
    <source>
        <dbReference type="ARBA" id="ARBA00023012"/>
    </source>
</evidence>
<dbReference type="PROSITE" id="PS50110">
    <property type="entry name" value="RESPONSE_REGULATORY"/>
    <property type="match status" value="1"/>
</dbReference>
<evidence type="ECO:0000256" key="14">
    <source>
        <dbReference type="SAM" id="Coils"/>
    </source>
</evidence>
<keyword evidence="10" id="KW-0902">Two-component regulatory system</keyword>
<dbReference type="Gene3D" id="1.20.120.160">
    <property type="entry name" value="HPT domain"/>
    <property type="match status" value="1"/>
</dbReference>
<reference evidence="19 20" key="1">
    <citation type="submission" date="2023-09" db="EMBL/GenBank/DDBJ databases">
        <title>Novel taxa isolated from Blanes Bay.</title>
        <authorList>
            <person name="Rey-Velasco X."/>
            <person name="Lucena T."/>
        </authorList>
    </citation>
    <scope>NUCLEOTIDE SEQUENCE [LARGE SCALE GENOMIC DNA]</scope>
    <source>
        <strain evidence="19 20">S334</strain>
    </source>
</reference>
<dbReference type="GO" id="GO:0005524">
    <property type="term" value="F:ATP binding"/>
    <property type="evidence" value="ECO:0007669"/>
    <property type="project" value="UniProtKB-KW"/>
</dbReference>
<dbReference type="InterPro" id="IPR003661">
    <property type="entry name" value="HisK_dim/P_dom"/>
</dbReference>
<evidence type="ECO:0000256" key="1">
    <source>
        <dbReference type="ARBA" id="ARBA00000085"/>
    </source>
</evidence>
<name>A0ABU3L4Q0_9FLAO</name>
<dbReference type="EC" id="2.7.13.3" evidence="3"/>
<gene>
    <name evidence="19" type="ORF">RQM65_07700</name>
</gene>
<evidence type="ECO:0000313" key="19">
    <source>
        <dbReference type="EMBL" id="MDT7828543.1"/>
    </source>
</evidence>
<comment type="caution">
    <text evidence="19">The sequence shown here is derived from an EMBL/GenBank/DDBJ whole genome shotgun (WGS) entry which is preliminary data.</text>
</comment>
<dbReference type="Gene3D" id="3.30.565.10">
    <property type="entry name" value="Histidine kinase-like ATPase, C-terminal domain"/>
    <property type="match status" value="1"/>
</dbReference>
<dbReference type="SUPFAM" id="SSF52172">
    <property type="entry name" value="CheY-like"/>
    <property type="match status" value="1"/>
</dbReference>
<dbReference type="SUPFAM" id="SSF47384">
    <property type="entry name" value="Homodimeric domain of signal transducing histidine kinase"/>
    <property type="match status" value="1"/>
</dbReference>
<sequence>MKCHMEKESIKSKNKFTFKIVASYLILGLLAIAVSYFVYTEIKTYVSTETADQNDVKLLRTGTLASNLYEAESLSKLALQSDNSTDFDAYANRIDSVKLEIDTLKRLMQGDEQKSLLDSLQRLLDQKVANNNKLKQLQKRYASINALDKALKEFDKIDESFGKFSAENLWPDYKKLSPTLQKSLRDYAALISENVPADADGSINAVYVDSILKDAKTMLLRAKLQDSRSQRSLALQEREVNRNDRVLSQQLQNIISAFEQEVMASTYQNNLKKQTALKRATRIAGIAAVIGFIVVGIFSFLINRDFWKVQTYRVKLENEKKFSDSLLKSREQLISTVSHDLRTPLNTISGYSELLESTDLSKKQAGYVYSLKSASEYIENLVNDLLDFSKLEAGKLNIEEVPFIASHLIQETAENLQAIYADKKLKLILDIAPEFEKTVLGDPFRIRQVLTNLVGNAFKFTEEGHIKITATANTTKGERLQAKIQVSDTGIGIPKKKQHLIFNEFTQADTDTEKKFGGYGLGLTISKKLAELLNGSLGLKSKVGGGSTFTFQLPLKITDAVQEADKEMPYMAPKLRMLIIDDDTALLHMLRELAESMEITAHTFTNFLSIDEDSHLAYDIVLTDIQMPQVTGFEVLKRLRSGEYAHYTDQPIIAMTGRRDLNPEAYTNIGFTRVLQKPFSKGELIATLKLLGIKTAHKAPKKKIPIEKSQAAPTLYSLDIIHSFLGKNEDAIFEVLQTFLSDTRTNMQLLEDTVTAKDYDQVNHVAHRMLPMFRQLKVQESVSILEKMEHATAEQMDSKTLSRLLEVLKKNVKVLVAELEERMTVGSK</sequence>
<evidence type="ECO:0000256" key="9">
    <source>
        <dbReference type="ARBA" id="ARBA00022989"/>
    </source>
</evidence>
<keyword evidence="8 19" id="KW-0067">ATP-binding</keyword>
<comment type="subcellular location">
    <subcellularLocation>
        <location evidence="2">Cell membrane</location>
        <topology evidence="2">Multi-pass membrane protein</topology>
    </subcellularLocation>
</comment>
<organism evidence="19 20">
    <name type="scientific">Pricia mediterranea</name>
    <dbReference type="NCBI Taxonomy" id="3076079"/>
    <lineage>
        <taxon>Bacteria</taxon>
        <taxon>Pseudomonadati</taxon>
        <taxon>Bacteroidota</taxon>
        <taxon>Flavobacteriia</taxon>
        <taxon>Flavobacteriales</taxon>
        <taxon>Flavobacteriaceae</taxon>
        <taxon>Pricia</taxon>
    </lineage>
</organism>
<feature type="domain" description="HPt" evidence="18">
    <location>
        <begin position="728"/>
        <end position="822"/>
    </location>
</feature>
<dbReference type="Pfam" id="PF02518">
    <property type="entry name" value="HATPase_c"/>
    <property type="match status" value="1"/>
</dbReference>
<feature type="modified residue" description="Phosphohistidine" evidence="12">
    <location>
        <position position="767"/>
    </location>
</feature>
<dbReference type="PANTHER" id="PTHR45339:SF1">
    <property type="entry name" value="HYBRID SIGNAL TRANSDUCTION HISTIDINE KINASE J"/>
    <property type="match status" value="1"/>
</dbReference>
<feature type="coiled-coil region" evidence="14">
    <location>
        <begin position="94"/>
        <end position="140"/>
    </location>
</feature>